<evidence type="ECO:0000313" key="2">
    <source>
        <dbReference type="Proteomes" id="UP001157915"/>
    </source>
</evidence>
<proteinExistence type="predicted"/>
<sequence length="33" mass="3770">MNAPHFTRWNDHLFGIYSLFKADVNYLNGGVAT</sequence>
<organism evidence="1 2">
    <name type="scientific">Algoriphagus winogradskyi</name>
    <dbReference type="NCBI Taxonomy" id="237017"/>
    <lineage>
        <taxon>Bacteria</taxon>
        <taxon>Pseudomonadati</taxon>
        <taxon>Bacteroidota</taxon>
        <taxon>Cytophagia</taxon>
        <taxon>Cytophagales</taxon>
        <taxon>Cyclobacteriaceae</taxon>
        <taxon>Algoriphagus</taxon>
    </lineage>
</organism>
<accession>A0ABY1NCL0</accession>
<name>A0ABY1NCL0_9BACT</name>
<keyword evidence="2" id="KW-1185">Reference proteome</keyword>
<dbReference type="Proteomes" id="UP001157915">
    <property type="component" value="Unassembled WGS sequence"/>
</dbReference>
<reference evidence="1 2" key="1">
    <citation type="submission" date="2017-05" db="EMBL/GenBank/DDBJ databases">
        <authorList>
            <person name="Varghese N."/>
            <person name="Submissions S."/>
        </authorList>
    </citation>
    <scope>NUCLEOTIDE SEQUENCE [LARGE SCALE GENOMIC DNA]</scope>
    <source>
        <strain evidence="1 2">DSM 15360</strain>
    </source>
</reference>
<dbReference type="EMBL" id="FXUA01000001">
    <property type="protein sequence ID" value="SMP06125.1"/>
    <property type="molecule type" value="Genomic_DNA"/>
</dbReference>
<evidence type="ECO:0000313" key="1">
    <source>
        <dbReference type="EMBL" id="SMP06125.1"/>
    </source>
</evidence>
<gene>
    <name evidence="1" type="ORF">SAMN06265367_101425</name>
</gene>
<comment type="caution">
    <text evidence="1">The sequence shown here is derived from an EMBL/GenBank/DDBJ whole genome shotgun (WGS) entry which is preliminary data.</text>
</comment>
<protein>
    <submittedName>
        <fullName evidence="1">Uncharacterized protein</fullName>
    </submittedName>
</protein>